<evidence type="ECO:0000256" key="4">
    <source>
        <dbReference type="ARBA" id="ARBA00007706"/>
    </source>
</evidence>
<dbReference type="InterPro" id="IPR036322">
    <property type="entry name" value="WD40_repeat_dom_sf"/>
</dbReference>
<feature type="binding site" evidence="17">
    <location>
        <position position="428"/>
    </location>
    <ligand>
        <name>UDP-alpha-D-glucuronate</name>
        <dbReference type="ChEBI" id="CHEBI:58052"/>
    </ligand>
</feature>
<dbReference type="Gene3D" id="3.90.550.10">
    <property type="entry name" value="Spore Coat Polysaccharide Biosynthesis Protein SpsA, Chain A"/>
    <property type="match status" value="1"/>
</dbReference>
<evidence type="ECO:0000256" key="6">
    <source>
        <dbReference type="ARBA" id="ARBA00022679"/>
    </source>
</evidence>
<dbReference type="InterPro" id="IPR015943">
    <property type="entry name" value="WD40/YVTN_repeat-like_dom_sf"/>
</dbReference>
<feature type="binding site" evidence="17">
    <location>
        <position position="433"/>
    </location>
    <ligand>
        <name>UDP-alpha-D-glucuronate</name>
        <dbReference type="ChEBI" id="CHEBI:58052"/>
    </ligand>
</feature>
<dbReference type="GO" id="GO:0000139">
    <property type="term" value="C:Golgi membrane"/>
    <property type="evidence" value="ECO:0007669"/>
    <property type="project" value="UniProtKB-SubCell"/>
</dbReference>
<dbReference type="PANTHER" id="PTHR10896:SF50">
    <property type="entry name" value="GALACTOSYLGALACTOSYLXYLOSYLPROTEIN 3-BETA-GLUCURONOSYLTRANSFERASE P"/>
    <property type="match status" value="1"/>
</dbReference>
<evidence type="ECO:0000256" key="17">
    <source>
        <dbReference type="PIRSR" id="PIRSR605027-2"/>
    </source>
</evidence>
<dbReference type="SUPFAM" id="SSF50978">
    <property type="entry name" value="WD40 repeat-like"/>
    <property type="match status" value="1"/>
</dbReference>
<accession>A0A7R9LZL3</accession>
<dbReference type="Pfam" id="PF00400">
    <property type="entry name" value="WD40"/>
    <property type="match status" value="2"/>
</dbReference>
<dbReference type="InterPro" id="IPR029044">
    <property type="entry name" value="Nucleotide-diphossugar_trans"/>
</dbReference>
<keyword evidence="6 20" id="KW-0808">Transferase</keyword>
<protein>
    <recommendedName>
        <fullName evidence="5 20">Galactosylgalactosylxylosylprotein 3-beta-glucuronosyltransferase</fullName>
        <ecNumber evidence="5 20">2.4.1.135</ecNumber>
    </recommendedName>
</protein>
<reference evidence="21" key="1">
    <citation type="submission" date="2020-11" db="EMBL/GenBank/DDBJ databases">
        <authorList>
            <person name="Tran Van P."/>
        </authorList>
    </citation>
    <scope>NUCLEOTIDE SEQUENCE</scope>
</reference>
<evidence type="ECO:0000256" key="3">
    <source>
        <dbReference type="ARBA" id="ARBA00004922"/>
    </source>
</evidence>
<evidence type="ECO:0000313" key="22">
    <source>
        <dbReference type="Proteomes" id="UP000728032"/>
    </source>
</evidence>
<keyword evidence="9 20" id="KW-0735">Signal-anchor</keyword>
<evidence type="ECO:0000256" key="9">
    <source>
        <dbReference type="ARBA" id="ARBA00022968"/>
    </source>
</evidence>
<dbReference type="Gene3D" id="2.130.10.10">
    <property type="entry name" value="YVTN repeat-like/Quinoprotein amine dehydrogenase"/>
    <property type="match status" value="2"/>
</dbReference>
<dbReference type="Proteomes" id="UP000728032">
    <property type="component" value="Unassembled WGS sequence"/>
</dbReference>
<dbReference type="GO" id="GO:0015018">
    <property type="term" value="F:galactosylgalactosylxylosylprotein 3-beta-glucuronosyltransferase activity"/>
    <property type="evidence" value="ECO:0007669"/>
    <property type="project" value="UniProtKB-UniRule"/>
</dbReference>
<dbReference type="CDD" id="cd00218">
    <property type="entry name" value="GlcAT-I"/>
    <property type="match status" value="1"/>
</dbReference>
<dbReference type="PANTHER" id="PTHR10896">
    <property type="entry name" value="GALACTOSYLGALACTOSYLXYLOSYLPROTEIN 3-BETA-GLUCURONOSYLTRANSFERASE BETA-1,3-GLUCURONYLTRANSFERASE"/>
    <property type="match status" value="1"/>
</dbReference>
<keyword evidence="7" id="KW-0812">Transmembrane</keyword>
<dbReference type="InterPro" id="IPR001680">
    <property type="entry name" value="WD40_rpt"/>
</dbReference>
<evidence type="ECO:0000256" key="13">
    <source>
        <dbReference type="ARBA" id="ARBA00023180"/>
    </source>
</evidence>
<evidence type="ECO:0000256" key="16">
    <source>
        <dbReference type="PIRSR" id="PIRSR605027-1"/>
    </source>
</evidence>
<comment type="subcellular location">
    <subcellularLocation>
        <location evidence="2 20">Golgi apparatus membrane</location>
        <topology evidence="2 20">Single-pass type II membrane protein</topology>
    </subcellularLocation>
</comment>
<dbReference type="EMBL" id="OC919095">
    <property type="protein sequence ID" value="CAD7650685.1"/>
    <property type="molecule type" value="Genomic_DNA"/>
</dbReference>
<name>A0A7R9LZL3_9ACAR</name>
<comment type="catalytic activity">
    <reaction evidence="15 20">
        <text>3-O-(beta-D-galactosyl-(1-&gt;3)-beta-D-galactosyl-(1-&gt;4)-beta-D-xylosyl)-L-seryl-[protein] + UDP-alpha-D-glucuronate = 3-O-(beta-D-GlcA-(1-&gt;3)-beta-D-Gal-(1-&gt;3)-beta-D-Gal-(1-&gt;4)-beta-D-Xyl)-L-seryl-[protein] + UDP + H(+)</text>
        <dbReference type="Rhea" id="RHEA:24168"/>
        <dbReference type="Rhea" id="RHEA-COMP:12571"/>
        <dbReference type="Rhea" id="RHEA-COMP:12573"/>
        <dbReference type="ChEBI" id="CHEBI:15378"/>
        <dbReference type="ChEBI" id="CHEBI:58052"/>
        <dbReference type="ChEBI" id="CHEBI:58223"/>
        <dbReference type="ChEBI" id="CHEBI:132090"/>
        <dbReference type="ChEBI" id="CHEBI:132093"/>
        <dbReference type="EC" id="2.4.1.135"/>
    </reaction>
</comment>
<proteinExistence type="inferred from homology"/>
<evidence type="ECO:0000256" key="8">
    <source>
        <dbReference type="ARBA" id="ARBA00022723"/>
    </source>
</evidence>
<keyword evidence="12" id="KW-0472">Membrane</keyword>
<keyword evidence="10" id="KW-1133">Transmembrane helix</keyword>
<dbReference type="SUPFAM" id="SSF53448">
    <property type="entry name" value="Nucleotide-diphospho-sugar transferases"/>
    <property type="match status" value="1"/>
</dbReference>
<keyword evidence="22" id="KW-1185">Reference proteome</keyword>
<keyword evidence="14 18" id="KW-0464">Manganese</keyword>
<organism evidence="21">
    <name type="scientific">Oppiella nova</name>
    <dbReference type="NCBI Taxonomy" id="334625"/>
    <lineage>
        <taxon>Eukaryota</taxon>
        <taxon>Metazoa</taxon>
        <taxon>Ecdysozoa</taxon>
        <taxon>Arthropoda</taxon>
        <taxon>Chelicerata</taxon>
        <taxon>Arachnida</taxon>
        <taxon>Acari</taxon>
        <taxon>Acariformes</taxon>
        <taxon>Sarcoptiformes</taxon>
        <taxon>Oribatida</taxon>
        <taxon>Brachypylina</taxon>
        <taxon>Oppioidea</taxon>
        <taxon>Oppiidae</taxon>
        <taxon>Oppiella</taxon>
    </lineage>
</organism>
<evidence type="ECO:0000256" key="7">
    <source>
        <dbReference type="ARBA" id="ARBA00022692"/>
    </source>
</evidence>
<dbReference type="EC" id="2.4.1.135" evidence="5 20"/>
<sequence>MVMETMGCARFLRHHNGSVRGVAYSPTDRYLFCSGAYDGNVCLYHALRCELIRTFHVTTMGLARNINAVRFTNDGHRILAATTARRLSVLDVETGQQLMCYDNCAFSGRERAALATDPICPHLAVCSCVNGKGLTLFDLRMPLPLDFIFDLHPDVIRDITFLHNSWPFVKSHQSALLSLSCQGIVKATTLDGRFLHCFEVGHPSNTVAPTPEEYGSALDDGFSSVMMVGGASISSYIPESGIQERQQSSDFSSQQIWKLRYSSNGSILYAAGDGGVIRRYRRYPNYHKCLGELFRHKGDVQDMDISPYDEFLVTASKDKTVGLICLVMYNILFIYDPYAKKVDSNAYTSDETLIFVITPTYTRPTQMPDMTRLAQTLMHIKNMLWIVVEDSTVKSLALVELLERSAIPFVHLLAARPKEHQNVYKDGRGVSNRLKALQWLRDTYSNTDQKGVIYFADDDNTYDIRLFQEIRRTQKVSIFPVGLIATLGLSAPILDNTTAKVIGWHDPCNGRKFAVDMAGFAVSLSLFLSRPDATMIFKAGLIEDYFLRSLRIQWTDLEPMAGNCTVIMVWHTRSTFKAFPLYNAIKKVKNYNQTNLPILYKNLKINLYVNKTVKSKGLPKREWSEAIYSPQSQAPDDQTLVDVPLEPITISP</sequence>
<dbReference type="SMART" id="SM00320">
    <property type="entry name" value="WD40"/>
    <property type="match status" value="4"/>
</dbReference>
<dbReference type="UniPathway" id="UPA00378"/>
<feature type="binding site" evidence="17">
    <location>
        <begin position="457"/>
        <end position="459"/>
    </location>
    <ligand>
        <name>UDP-alpha-D-glucuronate</name>
        <dbReference type="ChEBI" id="CHEBI:58052"/>
    </ligand>
</feature>
<evidence type="ECO:0000256" key="2">
    <source>
        <dbReference type="ARBA" id="ARBA00004323"/>
    </source>
</evidence>
<dbReference type="GO" id="GO:0005975">
    <property type="term" value="P:carbohydrate metabolic process"/>
    <property type="evidence" value="ECO:0007669"/>
    <property type="project" value="TreeGrafter"/>
</dbReference>
<comment type="pathway">
    <text evidence="3 20">Protein modification; protein glycosylation.</text>
</comment>
<evidence type="ECO:0000313" key="21">
    <source>
        <dbReference type="EMBL" id="CAD7650685.1"/>
    </source>
</evidence>
<dbReference type="FunFam" id="3.90.550.10:FF:000044">
    <property type="entry name" value="Galactosylgalactosylxylosylprotein 3-beta-glucuronosyltransferase"/>
    <property type="match status" value="1"/>
</dbReference>
<comment type="similarity">
    <text evidence="4 20">Belongs to the glycosyltransferase 43 family.</text>
</comment>
<feature type="non-terminal residue" evidence="21">
    <location>
        <position position="652"/>
    </location>
</feature>
<evidence type="ECO:0000256" key="20">
    <source>
        <dbReference type="RuleBase" id="RU363127"/>
    </source>
</evidence>
<dbReference type="AlphaFoldDB" id="A0A7R9LZL3"/>
<evidence type="ECO:0000256" key="11">
    <source>
        <dbReference type="ARBA" id="ARBA00023034"/>
    </source>
</evidence>
<evidence type="ECO:0000256" key="18">
    <source>
        <dbReference type="PIRSR" id="PIRSR605027-3"/>
    </source>
</evidence>
<dbReference type="EMBL" id="CAJPVJ010004270">
    <property type="protein sequence ID" value="CAG2168447.1"/>
    <property type="molecule type" value="Genomic_DNA"/>
</dbReference>
<feature type="active site" description="Proton donor/acceptor" evidence="16">
    <location>
        <position position="543"/>
    </location>
</feature>
<feature type="binding site" evidence="17">
    <location>
        <begin position="571"/>
        <end position="573"/>
    </location>
    <ligand>
        <name>UDP-alpha-D-glucuronate</name>
        <dbReference type="ChEBI" id="CHEBI:58052"/>
    </ligand>
</feature>
<dbReference type="GO" id="GO:0046872">
    <property type="term" value="F:metal ion binding"/>
    <property type="evidence" value="ECO:0007669"/>
    <property type="project" value="UniProtKB-KW"/>
</dbReference>
<evidence type="ECO:0000256" key="12">
    <source>
        <dbReference type="ARBA" id="ARBA00023136"/>
    </source>
</evidence>
<dbReference type="InterPro" id="IPR005027">
    <property type="entry name" value="Glyco_trans_43"/>
</dbReference>
<dbReference type="GO" id="GO:0050650">
    <property type="term" value="P:chondroitin sulfate proteoglycan biosynthetic process"/>
    <property type="evidence" value="ECO:0007669"/>
    <property type="project" value="TreeGrafter"/>
</dbReference>
<evidence type="ECO:0000256" key="5">
    <source>
        <dbReference type="ARBA" id="ARBA00012641"/>
    </source>
</evidence>
<evidence type="ECO:0000256" key="14">
    <source>
        <dbReference type="ARBA" id="ARBA00023211"/>
    </source>
</evidence>
<dbReference type="Pfam" id="PF03360">
    <property type="entry name" value="Glyco_transf_43"/>
    <property type="match status" value="1"/>
</dbReference>
<feature type="binding site" evidence="17">
    <location>
        <begin position="359"/>
        <end position="361"/>
    </location>
    <ligand>
        <name>UDP-alpha-D-glucuronate</name>
        <dbReference type="ChEBI" id="CHEBI:58052"/>
    </ligand>
</feature>
<dbReference type="OrthoDB" id="1602884at2759"/>
<evidence type="ECO:0000256" key="19">
    <source>
        <dbReference type="PIRSR" id="PIRSR605027-6"/>
    </source>
</evidence>
<evidence type="ECO:0000256" key="10">
    <source>
        <dbReference type="ARBA" id="ARBA00022989"/>
    </source>
</evidence>
<keyword evidence="8 18" id="KW-0479">Metal-binding</keyword>
<feature type="binding site" evidence="17">
    <location>
        <position position="390"/>
    </location>
    <ligand>
        <name>UDP-alpha-D-glucuronate</name>
        <dbReference type="ChEBI" id="CHEBI:58052"/>
    </ligand>
</feature>
<feature type="glycosylation site" description="N-linked (GlcNAc...) asparagine" evidence="19">
    <location>
        <position position="563"/>
    </location>
</feature>
<gene>
    <name evidence="21" type="ORF">ONB1V03_LOCUS7937</name>
</gene>
<keyword evidence="11 20" id="KW-0333">Golgi apparatus</keyword>
<evidence type="ECO:0000256" key="15">
    <source>
        <dbReference type="ARBA" id="ARBA00047979"/>
    </source>
</evidence>
<feature type="binding site" evidence="18">
    <location>
        <position position="459"/>
    </location>
    <ligand>
        <name>Mn(2+)</name>
        <dbReference type="ChEBI" id="CHEBI:29035"/>
    </ligand>
</feature>
<keyword evidence="13 19" id="KW-0325">Glycoprotein</keyword>
<comment type="cofactor">
    <cofactor evidence="1 18 20">
        <name>Mn(2+)</name>
        <dbReference type="ChEBI" id="CHEBI:29035"/>
    </cofactor>
</comment>
<evidence type="ECO:0000256" key="1">
    <source>
        <dbReference type="ARBA" id="ARBA00001936"/>
    </source>
</evidence>